<reference evidence="2 3" key="1">
    <citation type="journal article" date="2021" name="BMC Genomics">
        <title>Telomere-to-telomere genome assembly of asparaginase-producing Trichoderma simmonsii.</title>
        <authorList>
            <person name="Chung D."/>
            <person name="Kwon Y.M."/>
            <person name="Yang Y."/>
        </authorList>
    </citation>
    <scope>NUCLEOTIDE SEQUENCE [LARGE SCALE GENOMIC DNA]</scope>
    <source>
        <strain evidence="2 3">GH-Sj1</strain>
    </source>
</reference>
<keyword evidence="3" id="KW-1185">Reference proteome</keyword>
<dbReference type="PANTHER" id="PTHR35391">
    <property type="entry name" value="C2H2-TYPE DOMAIN-CONTAINING PROTEIN-RELATED"/>
    <property type="match status" value="1"/>
</dbReference>
<name>A0A8G0L7Q6_9HYPO</name>
<gene>
    <name evidence="2" type="ORF">H0G86_001924</name>
</gene>
<protein>
    <recommendedName>
        <fullName evidence="1">Oxidoreductase acuF-like C2H2 type zinc-finger domain-containing protein</fullName>
    </recommendedName>
</protein>
<dbReference type="PANTHER" id="PTHR35391:SF7">
    <property type="entry name" value="C2H2-TYPE DOMAIN-CONTAINING PROTEIN"/>
    <property type="match status" value="1"/>
</dbReference>
<dbReference type="EMBL" id="CP075864">
    <property type="protein sequence ID" value="QYS94595.1"/>
    <property type="molecule type" value="Genomic_DNA"/>
</dbReference>
<dbReference type="InterPro" id="IPR058925">
    <property type="entry name" value="zf-C2H2_AcuF"/>
</dbReference>
<evidence type="ECO:0000259" key="1">
    <source>
        <dbReference type="Pfam" id="PF26082"/>
    </source>
</evidence>
<evidence type="ECO:0000313" key="2">
    <source>
        <dbReference type="EMBL" id="QYS94595.1"/>
    </source>
</evidence>
<sequence>MATSMHFQTISATSQSVRHNFLSLISLVEEKNKHGSFDLQSSVISDYSDRFSLWAGNMGAMHSPHSPSSPDQQLLEAADILEQMKQQLGDIIEAIGDLTKIILHGHPKSDTLLDLDICSDLASILGLDSIDESDEFSSDEITVALRIISESINSLFRLYMLVRKSASCKRFKKAIPISDPAFPDAIGIDYVKRKHVKLLNSRLLSRLGNAIAKRRQLLKYYGERKSRSSVDESDHSTTTMEQLSHEAITSAPSLDFPLGDITEDDYDISSSNASIMADSTSNPALPHLAAIARTQEAFECPICFTLQSFNGEKSWQVHAFGDLKAYVCTLGGAECDAELFEDRDTWFEHELQKHRCEYICTLCSHGPFSFERIAAHIQNIHGRFSDRQLQMLREGGRQNSIQFNTEDCPFCDEWKEALSSKTSPIGKEVDPTQDISITQTQFKKHVAIHQEQLATLALQRATGNTEMSGSKVDNTSTSVVIPKSPLKMKEDPVDKIIDEVDGISLSHTNRSTMDALNNAISAATNVDEIGIAEQPIPGLVSKYDEGPQKTAKNVEYRPLDRSQRTKSYRGGSIMRTWKCCRCGMGGLIKDATPQCTEHDCQHPRCSNCSVYEDSMGPSRPFK</sequence>
<dbReference type="AlphaFoldDB" id="A0A8G0L7Q6"/>
<proteinExistence type="predicted"/>
<dbReference type="Proteomes" id="UP000826661">
    <property type="component" value="Chromosome I"/>
</dbReference>
<dbReference type="Pfam" id="PF26082">
    <property type="entry name" value="zf-C2H2_AcuF"/>
    <property type="match status" value="1"/>
</dbReference>
<evidence type="ECO:0000313" key="3">
    <source>
        <dbReference type="Proteomes" id="UP000826661"/>
    </source>
</evidence>
<organism evidence="2 3">
    <name type="scientific">Trichoderma simmonsii</name>
    <dbReference type="NCBI Taxonomy" id="1491479"/>
    <lineage>
        <taxon>Eukaryota</taxon>
        <taxon>Fungi</taxon>
        <taxon>Dikarya</taxon>
        <taxon>Ascomycota</taxon>
        <taxon>Pezizomycotina</taxon>
        <taxon>Sordariomycetes</taxon>
        <taxon>Hypocreomycetidae</taxon>
        <taxon>Hypocreales</taxon>
        <taxon>Hypocreaceae</taxon>
        <taxon>Trichoderma</taxon>
    </lineage>
</organism>
<feature type="domain" description="Oxidoreductase acuF-like C2H2 type zinc-finger" evidence="1">
    <location>
        <begin position="296"/>
        <end position="323"/>
    </location>
</feature>
<accession>A0A8G0L7Q6</accession>